<accession>A0A943BMQ2</accession>
<organism evidence="2 3">
    <name type="scientific">Collinsella intestinalis</name>
    <dbReference type="NCBI Taxonomy" id="147207"/>
    <lineage>
        <taxon>Bacteria</taxon>
        <taxon>Bacillati</taxon>
        <taxon>Actinomycetota</taxon>
        <taxon>Coriobacteriia</taxon>
        <taxon>Coriobacteriales</taxon>
        <taxon>Coriobacteriaceae</taxon>
        <taxon>Collinsella</taxon>
    </lineage>
</organism>
<dbReference type="SUPFAM" id="SSF56300">
    <property type="entry name" value="Metallo-dependent phosphatases"/>
    <property type="match status" value="1"/>
</dbReference>
<evidence type="ECO:0000313" key="2">
    <source>
        <dbReference type="EMBL" id="MBS5147292.1"/>
    </source>
</evidence>
<dbReference type="AlphaFoldDB" id="A0A943BMQ2"/>
<sequence length="233" mass="27255">MIYVTGDLHGPAGLERLECWSEGREGDFLIVAGDFGYPWDYSEIECDEIVWLESLPYKVLFVDGNHERFGHWEDRPAESWCGGMVQRLRDRSPVMRLMRSEVYNIDGVRIFTLGGATSIDRAYRMPHVNWWPQEVPTERNFEEARANLGAVGWNVDYVVTHTCPRNLMARTLYPSIPIPGLPDERLTRFLDEVDWRLDYKRWYYGHFHKDMDVDEKHTLLFERIVPIGEGVGN</sequence>
<dbReference type="Gene3D" id="3.60.21.10">
    <property type="match status" value="1"/>
</dbReference>
<reference evidence="2" key="1">
    <citation type="submission" date="2021-02" db="EMBL/GenBank/DDBJ databases">
        <title>Infant gut strain persistence is associated with maternal origin, phylogeny, and functional potential including surface adhesion and iron acquisition.</title>
        <authorList>
            <person name="Lou Y.C."/>
        </authorList>
    </citation>
    <scope>NUCLEOTIDE SEQUENCE</scope>
    <source>
        <strain evidence="2">L3_128_245G1_dasL3_128_245G1_concoct_49</strain>
    </source>
</reference>
<name>A0A943BMQ2_9ACTN</name>
<evidence type="ECO:0000259" key="1">
    <source>
        <dbReference type="Pfam" id="PF00149"/>
    </source>
</evidence>
<comment type="caution">
    <text evidence="2">The sequence shown here is derived from an EMBL/GenBank/DDBJ whole genome shotgun (WGS) entry which is preliminary data.</text>
</comment>
<dbReference type="EMBL" id="JAGZJA010000008">
    <property type="protein sequence ID" value="MBS5147292.1"/>
    <property type="molecule type" value="Genomic_DNA"/>
</dbReference>
<dbReference type="InterPro" id="IPR004843">
    <property type="entry name" value="Calcineurin-like_PHP"/>
</dbReference>
<gene>
    <name evidence="2" type="ORF">KHY67_06280</name>
</gene>
<protein>
    <submittedName>
        <fullName evidence="2">Metallophosphoesterase</fullName>
    </submittedName>
</protein>
<proteinExistence type="predicted"/>
<dbReference type="Proteomes" id="UP000738879">
    <property type="component" value="Unassembled WGS sequence"/>
</dbReference>
<dbReference type="GO" id="GO:0016787">
    <property type="term" value="F:hydrolase activity"/>
    <property type="evidence" value="ECO:0007669"/>
    <property type="project" value="InterPro"/>
</dbReference>
<dbReference type="Pfam" id="PF00149">
    <property type="entry name" value="Metallophos"/>
    <property type="match status" value="1"/>
</dbReference>
<evidence type="ECO:0000313" key="3">
    <source>
        <dbReference type="Proteomes" id="UP000738879"/>
    </source>
</evidence>
<feature type="domain" description="Calcineurin-like phosphoesterase" evidence="1">
    <location>
        <begin position="2"/>
        <end position="209"/>
    </location>
</feature>
<dbReference type="InterPro" id="IPR029052">
    <property type="entry name" value="Metallo-depent_PP-like"/>
</dbReference>